<comment type="caution">
    <text evidence="1">The sequence shown here is derived from an EMBL/GenBank/DDBJ whole genome shotgun (WGS) entry which is preliminary data.</text>
</comment>
<dbReference type="EMBL" id="CAAALY010001721">
    <property type="protein sequence ID" value="VEL07435.1"/>
    <property type="molecule type" value="Genomic_DNA"/>
</dbReference>
<dbReference type="OrthoDB" id="5865767at2759"/>
<name>A0A3S4ZUF1_9PLAT</name>
<keyword evidence="2" id="KW-1185">Reference proteome</keyword>
<reference evidence="1" key="1">
    <citation type="submission" date="2018-11" db="EMBL/GenBank/DDBJ databases">
        <authorList>
            <consortium name="Pathogen Informatics"/>
        </authorList>
    </citation>
    <scope>NUCLEOTIDE SEQUENCE</scope>
</reference>
<dbReference type="AlphaFoldDB" id="A0A3S4ZUF1"/>
<dbReference type="PANTHER" id="PTHR11915">
    <property type="entry name" value="SPECTRIN/FILAMIN RELATED CYTOSKELETAL PROTEIN"/>
    <property type="match status" value="1"/>
</dbReference>
<sequence length="258" mass="28557">MKFHSSLDYLCFANKVWLLDWTPSEDSRVTGSFNPYAKWKFQETSISDAILDGSEVGKAKACDGFYVPQPCTKLLSFFQNVACGQAWIASRSVVASSHDLGVDLDTCCLLRDRFTAFCKDTNQDGRARVSAFCQRSDLLIEALAKSASEGRRQSAQRQSHRDQRGLGTESPLLAADSCDDFDEEFESGRRQLRQVTGPVEPKEVLDASAEAALAKDRVNEAWADLLELIDTRIQLLKSASDMHRFVNSCQVGPLSGVS</sequence>
<gene>
    <name evidence="1" type="ORF">PXEA_LOCUS875</name>
</gene>
<evidence type="ECO:0000313" key="1">
    <source>
        <dbReference type="EMBL" id="VEL07435.1"/>
    </source>
</evidence>
<dbReference type="SUPFAM" id="SSF46966">
    <property type="entry name" value="Spectrin repeat"/>
    <property type="match status" value="1"/>
</dbReference>
<protein>
    <submittedName>
        <fullName evidence="1">Uncharacterized protein</fullName>
    </submittedName>
</protein>
<organism evidence="1 2">
    <name type="scientific">Protopolystoma xenopodis</name>
    <dbReference type="NCBI Taxonomy" id="117903"/>
    <lineage>
        <taxon>Eukaryota</taxon>
        <taxon>Metazoa</taxon>
        <taxon>Spiralia</taxon>
        <taxon>Lophotrochozoa</taxon>
        <taxon>Platyhelminthes</taxon>
        <taxon>Monogenea</taxon>
        <taxon>Polyopisthocotylea</taxon>
        <taxon>Polystomatidea</taxon>
        <taxon>Polystomatidae</taxon>
        <taxon>Protopolystoma</taxon>
    </lineage>
</organism>
<dbReference type="SMART" id="SM00150">
    <property type="entry name" value="SPEC"/>
    <property type="match status" value="1"/>
</dbReference>
<dbReference type="Gene3D" id="1.20.58.60">
    <property type="match status" value="1"/>
</dbReference>
<evidence type="ECO:0000313" key="2">
    <source>
        <dbReference type="Proteomes" id="UP000784294"/>
    </source>
</evidence>
<accession>A0A3S4ZUF1</accession>
<dbReference type="Proteomes" id="UP000784294">
    <property type="component" value="Unassembled WGS sequence"/>
</dbReference>
<dbReference type="InterPro" id="IPR018159">
    <property type="entry name" value="Spectrin/alpha-actinin"/>
</dbReference>
<proteinExistence type="predicted"/>